<dbReference type="AlphaFoldDB" id="A0A7G9GRP0"/>
<proteinExistence type="predicted"/>
<feature type="transmembrane region" description="Helical" evidence="1">
    <location>
        <begin position="89"/>
        <end position="122"/>
    </location>
</feature>
<name>A0A7G9GRP0_9FIRM</name>
<gene>
    <name evidence="2" type="ORF">H9Q80_05860</name>
</gene>
<dbReference type="Proteomes" id="UP000515856">
    <property type="component" value="Chromosome"/>
</dbReference>
<sequence>MAKKIRTVKQTTAEKKMDRYFNIVKVFLAITPIICYVYVTLRGMMLGVGFQEVIAKEANITILFLISMLNPYIAYLLHLMEKKLKEQNFSFAVINMAALLIAQALTMNLFYFLMLAFLFYKAVNYYQVPLKKSMHELTLKNSFLYGGGSFLIVALSSVCLFATIRLM</sequence>
<dbReference type="EMBL" id="CP060636">
    <property type="protein sequence ID" value="QNM13472.1"/>
    <property type="molecule type" value="Genomic_DNA"/>
</dbReference>
<accession>A0A7G9GRP0</accession>
<keyword evidence="1" id="KW-1133">Transmembrane helix</keyword>
<keyword evidence="1" id="KW-0472">Membrane</keyword>
<protein>
    <submittedName>
        <fullName evidence="2">Uncharacterized protein</fullName>
    </submittedName>
</protein>
<reference evidence="2 3" key="1">
    <citation type="submission" date="2020-08" db="EMBL/GenBank/DDBJ databases">
        <authorList>
            <person name="Liu C."/>
            <person name="Sun Q."/>
        </authorList>
    </citation>
    <scope>NUCLEOTIDE SEQUENCE [LARGE SCALE GENOMIC DNA]</scope>
    <source>
        <strain evidence="2 3">NSJ-61</strain>
    </source>
</reference>
<keyword evidence="3" id="KW-1185">Reference proteome</keyword>
<keyword evidence="1" id="KW-0812">Transmembrane</keyword>
<feature type="transmembrane region" description="Helical" evidence="1">
    <location>
        <begin position="142"/>
        <end position="164"/>
    </location>
</feature>
<organism evidence="2 3">
    <name type="scientific">[Eubacterium] hominis</name>
    <dbReference type="NCBI Taxonomy" id="2764325"/>
    <lineage>
        <taxon>Bacteria</taxon>
        <taxon>Bacillati</taxon>
        <taxon>Bacillota</taxon>
        <taxon>Erysipelotrichia</taxon>
        <taxon>Erysipelotrichales</taxon>
        <taxon>Erysipelotrichaceae</taxon>
        <taxon>Amedibacillus</taxon>
    </lineage>
</organism>
<evidence type="ECO:0000313" key="2">
    <source>
        <dbReference type="EMBL" id="QNM13472.1"/>
    </source>
</evidence>
<dbReference type="KEGG" id="ehn:H9Q80_05860"/>
<evidence type="ECO:0000313" key="3">
    <source>
        <dbReference type="Proteomes" id="UP000515856"/>
    </source>
</evidence>
<feature type="transmembrane region" description="Helical" evidence="1">
    <location>
        <begin position="59"/>
        <end position="77"/>
    </location>
</feature>
<dbReference type="RefSeq" id="WP_117536460.1">
    <property type="nucleotide sequence ID" value="NZ_CP060636.1"/>
</dbReference>
<evidence type="ECO:0000256" key="1">
    <source>
        <dbReference type="SAM" id="Phobius"/>
    </source>
</evidence>
<feature type="transmembrane region" description="Helical" evidence="1">
    <location>
        <begin position="20"/>
        <end position="39"/>
    </location>
</feature>